<dbReference type="PANTHER" id="PTHR33221">
    <property type="entry name" value="WINGED HELIX-TURN-HELIX TRANSCRIPTIONAL REGULATOR, RRF2 FAMILY"/>
    <property type="match status" value="1"/>
</dbReference>
<dbReference type="Gene3D" id="1.10.10.10">
    <property type="entry name" value="Winged helix-like DNA-binding domain superfamily/Winged helix DNA-binding domain"/>
    <property type="match status" value="1"/>
</dbReference>
<dbReference type="GO" id="GO:0003700">
    <property type="term" value="F:DNA-binding transcription factor activity"/>
    <property type="evidence" value="ECO:0007669"/>
    <property type="project" value="TreeGrafter"/>
</dbReference>
<keyword evidence="1" id="KW-0238">DNA-binding</keyword>
<dbReference type="PROSITE" id="PS51197">
    <property type="entry name" value="HTH_RRF2_2"/>
    <property type="match status" value="1"/>
</dbReference>
<dbReference type="NCBIfam" id="TIGR00738">
    <property type="entry name" value="rrf2_super"/>
    <property type="match status" value="1"/>
</dbReference>
<name>A0A2J7TH92_METSI</name>
<reference evidence="2 3" key="1">
    <citation type="submission" date="2017-10" db="EMBL/GenBank/DDBJ databases">
        <title>Genome announcement of Methylocella silvestris TVC from permafrost.</title>
        <authorList>
            <person name="Wang J."/>
            <person name="Geng K."/>
            <person name="Ul-Haque F."/>
            <person name="Crombie A.T."/>
            <person name="Street L.E."/>
            <person name="Wookey P.A."/>
            <person name="Murrell J.C."/>
            <person name="Pratscher J."/>
        </authorList>
    </citation>
    <scope>NUCLEOTIDE SEQUENCE [LARGE SCALE GENOMIC DNA]</scope>
    <source>
        <strain evidence="2 3">TVC</strain>
    </source>
</reference>
<evidence type="ECO:0000256" key="1">
    <source>
        <dbReference type="ARBA" id="ARBA00023125"/>
    </source>
</evidence>
<protein>
    <submittedName>
        <fullName evidence="2">Rrf2 family transcriptional regulator</fullName>
    </submittedName>
</protein>
<dbReference type="GO" id="GO:0003677">
    <property type="term" value="F:DNA binding"/>
    <property type="evidence" value="ECO:0007669"/>
    <property type="project" value="UniProtKB-KW"/>
</dbReference>
<dbReference type="Pfam" id="PF02082">
    <property type="entry name" value="Rrf2"/>
    <property type="match status" value="1"/>
</dbReference>
<dbReference type="RefSeq" id="WP_102843566.1">
    <property type="nucleotide sequence ID" value="NZ_PDZR01000009.1"/>
</dbReference>
<sequence>MRITRYTDYSLRVLIYLALQPERLSSIREISDSYSISEAHLMKVVQHLGQLGYVVTLRGRGGGLRLAGAPEDIRIGDVVRKMEDDLSLVECFADPGACCITAPCKLRHVLRQALDAFLAVLDDYTLADLTTRPRAKALKACLGLDAAE</sequence>
<organism evidence="2 3">
    <name type="scientific">Methylocella silvestris</name>
    <dbReference type="NCBI Taxonomy" id="199596"/>
    <lineage>
        <taxon>Bacteria</taxon>
        <taxon>Pseudomonadati</taxon>
        <taxon>Pseudomonadota</taxon>
        <taxon>Alphaproteobacteria</taxon>
        <taxon>Hyphomicrobiales</taxon>
        <taxon>Beijerinckiaceae</taxon>
        <taxon>Methylocella</taxon>
    </lineage>
</organism>
<evidence type="ECO:0000313" key="2">
    <source>
        <dbReference type="EMBL" id="PNG26138.1"/>
    </source>
</evidence>
<dbReference type="GO" id="GO:0005829">
    <property type="term" value="C:cytosol"/>
    <property type="evidence" value="ECO:0007669"/>
    <property type="project" value="TreeGrafter"/>
</dbReference>
<gene>
    <name evidence="2" type="ORF">CR492_09810</name>
</gene>
<dbReference type="InterPro" id="IPR036388">
    <property type="entry name" value="WH-like_DNA-bd_sf"/>
</dbReference>
<dbReference type="OrthoDB" id="9795923at2"/>
<evidence type="ECO:0000313" key="3">
    <source>
        <dbReference type="Proteomes" id="UP000236286"/>
    </source>
</evidence>
<dbReference type="InterPro" id="IPR036390">
    <property type="entry name" value="WH_DNA-bd_sf"/>
</dbReference>
<dbReference type="PANTHER" id="PTHR33221:SF4">
    <property type="entry name" value="HTH-TYPE TRANSCRIPTIONAL REPRESSOR NSRR"/>
    <property type="match status" value="1"/>
</dbReference>
<proteinExistence type="predicted"/>
<dbReference type="AlphaFoldDB" id="A0A2J7TH92"/>
<dbReference type="InterPro" id="IPR000944">
    <property type="entry name" value="Tscrpt_reg_Rrf2"/>
</dbReference>
<accession>A0A2J7TH92</accession>
<dbReference type="SUPFAM" id="SSF46785">
    <property type="entry name" value="Winged helix' DNA-binding domain"/>
    <property type="match status" value="1"/>
</dbReference>
<dbReference type="Proteomes" id="UP000236286">
    <property type="component" value="Unassembled WGS sequence"/>
</dbReference>
<dbReference type="EMBL" id="PDZR01000009">
    <property type="protein sequence ID" value="PNG26138.1"/>
    <property type="molecule type" value="Genomic_DNA"/>
</dbReference>
<comment type="caution">
    <text evidence="2">The sequence shown here is derived from an EMBL/GenBank/DDBJ whole genome shotgun (WGS) entry which is preliminary data.</text>
</comment>